<evidence type="ECO:0000313" key="2">
    <source>
        <dbReference type="Proteomes" id="UP000198999"/>
    </source>
</evidence>
<gene>
    <name evidence="1" type="ORF">SAMN05421824_0867</name>
</gene>
<dbReference type="Proteomes" id="UP000198999">
    <property type="component" value="Unassembled WGS sequence"/>
</dbReference>
<sequence length="41" mass="4946">MFENVKYLENSYKLSFQGFIDSTESYNKLINWISAEYVLFL</sequence>
<name>A0A1H9CCA6_9FLAO</name>
<protein>
    <submittedName>
        <fullName evidence="1">Uncharacterized protein</fullName>
    </submittedName>
</protein>
<accession>A0A1H9CCA6</accession>
<reference evidence="1 2" key="1">
    <citation type="submission" date="2016-10" db="EMBL/GenBank/DDBJ databases">
        <authorList>
            <person name="de Groot N.N."/>
        </authorList>
    </citation>
    <scope>NUCLEOTIDE SEQUENCE [LARGE SCALE GENOMIC DNA]</scope>
    <source>
        <strain evidence="1 2">DSM 21035</strain>
    </source>
</reference>
<proteinExistence type="predicted"/>
<organism evidence="1 2">
    <name type="scientific">Hyunsoonleella jejuensis</name>
    <dbReference type="NCBI Taxonomy" id="419940"/>
    <lineage>
        <taxon>Bacteria</taxon>
        <taxon>Pseudomonadati</taxon>
        <taxon>Bacteroidota</taxon>
        <taxon>Flavobacteriia</taxon>
        <taxon>Flavobacteriales</taxon>
        <taxon>Flavobacteriaceae</taxon>
    </lineage>
</organism>
<evidence type="ECO:0000313" key="1">
    <source>
        <dbReference type="EMBL" id="SEP98772.1"/>
    </source>
</evidence>
<dbReference type="EMBL" id="FOFN01000001">
    <property type="protein sequence ID" value="SEP98772.1"/>
    <property type="molecule type" value="Genomic_DNA"/>
</dbReference>
<keyword evidence="2" id="KW-1185">Reference proteome</keyword>
<dbReference type="AlphaFoldDB" id="A0A1H9CCA6"/>
<dbReference type="STRING" id="419940.SAMN05421824_0867"/>